<feature type="region of interest" description="Disordered" evidence="1">
    <location>
        <begin position="106"/>
        <end position="183"/>
    </location>
</feature>
<accession>A0A3P6SS47</accession>
<protein>
    <submittedName>
        <fullName evidence="2">Uncharacterized protein</fullName>
    </submittedName>
</protein>
<dbReference type="AlphaFoldDB" id="A0A3P6SS47"/>
<evidence type="ECO:0000313" key="3">
    <source>
        <dbReference type="Proteomes" id="UP000271889"/>
    </source>
</evidence>
<reference evidence="2 3" key="1">
    <citation type="submission" date="2018-11" db="EMBL/GenBank/DDBJ databases">
        <authorList>
            <consortium name="Pathogen Informatics"/>
        </authorList>
    </citation>
    <scope>NUCLEOTIDE SEQUENCE [LARGE SCALE GENOMIC DNA]</scope>
</reference>
<sequence length="238" mass="25770">MQHCSVPVQCVNSTRGSQQPYAAKATFGEAETSLKATVQAEQHEVSNTLIGSDAEEENASNSPVLAIVTKTVGQHITLLPSSKIMQSKTEKETTLKTKKRTLVASTRTSITAAPTTTTTTPSVGRVTNTPQEEKEAKAATSAAVVGGGTEPKQDQQDVSTEEPDDDDDEESDENTEDTKIPIDIARSTIASHLDEKLNETVSTTHSSNENDDTEVSCTTDISLYFKFRYNADFCFKFL</sequence>
<dbReference type="OrthoDB" id="10661817at2759"/>
<feature type="compositionally biased region" description="Low complexity" evidence="1">
    <location>
        <begin position="106"/>
        <end position="129"/>
    </location>
</feature>
<keyword evidence="3" id="KW-1185">Reference proteome</keyword>
<dbReference type="Proteomes" id="UP000271889">
    <property type="component" value="Unassembled WGS sequence"/>
</dbReference>
<feature type="compositionally biased region" description="Acidic residues" evidence="1">
    <location>
        <begin position="159"/>
        <end position="175"/>
    </location>
</feature>
<proteinExistence type="predicted"/>
<evidence type="ECO:0000313" key="2">
    <source>
        <dbReference type="EMBL" id="VDK56541.1"/>
    </source>
</evidence>
<organism evidence="2 3">
    <name type="scientific">Cylicostephanus goldi</name>
    <name type="common">Nematode worm</name>
    <dbReference type="NCBI Taxonomy" id="71465"/>
    <lineage>
        <taxon>Eukaryota</taxon>
        <taxon>Metazoa</taxon>
        <taxon>Ecdysozoa</taxon>
        <taxon>Nematoda</taxon>
        <taxon>Chromadorea</taxon>
        <taxon>Rhabditida</taxon>
        <taxon>Rhabditina</taxon>
        <taxon>Rhabditomorpha</taxon>
        <taxon>Strongyloidea</taxon>
        <taxon>Strongylidae</taxon>
        <taxon>Cylicostephanus</taxon>
    </lineage>
</organism>
<evidence type="ECO:0000256" key="1">
    <source>
        <dbReference type="SAM" id="MobiDB-lite"/>
    </source>
</evidence>
<name>A0A3P6SS47_CYLGO</name>
<gene>
    <name evidence="2" type="ORF">CGOC_LOCUS3692</name>
</gene>
<dbReference type="EMBL" id="UYRV01009449">
    <property type="protein sequence ID" value="VDK56541.1"/>
    <property type="molecule type" value="Genomic_DNA"/>
</dbReference>